<evidence type="ECO:0000256" key="8">
    <source>
        <dbReference type="ARBA" id="ARBA00023118"/>
    </source>
</evidence>
<dbReference type="Pfam" id="PF01844">
    <property type="entry name" value="HNH"/>
    <property type="match status" value="1"/>
</dbReference>
<evidence type="ECO:0000256" key="11">
    <source>
        <dbReference type="SAM" id="MobiDB-lite"/>
    </source>
</evidence>
<keyword evidence="10" id="KW-0464">Manganese</keyword>
<comment type="cofactor">
    <cofactor evidence="1">
        <name>Mg(2+)</name>
        <dbReference type="ChEBI" id="CHEBI:18420"/>
    </cofactor>
</comment>
<keyword evidence="6" id="KW-0460">Magnesium</keyword>
<dbReference type="CDD" id="cd00085">
    <property type="entry name" value="HNHc"/>
    <property type="match status" value="1"/>
</dbReference>
<dbReference type="GO" id="GO:0051607">
    <property type="term" value="P:defense response to virus"/>
    <property type="evidence" value="ECO:0007669"/>
    <property type="project" value="UniProtKB-KW"/>
</dbReference>
<dbReference type="AlphaFoldDB" id="A0A9N8DXJ5"/>
<gene>
    <name evidence="13" type="ORF">SEMRO_430_G141360.1</name>
</gene>
<evidence type="ECO:0000313" key="14">
    <source>
        <dbReference type="Proteomes" id="UP001153069"/>
    </source>
</evidence>
<evidence type="ECO:0000256" key="10">
    <source>
        <dbReference type="ARBA" id="ARBA00023211"/>
    </source>
</evidence>
<evidence type="ECO:0000256" key="1">
    <source>
        <dbReference type="ARBA" id="ARBA00001946"/>
    </source>
</evidence>
<evidence type="ECO:0000256" key="5">
    <source>
        <dbReference type="ARBA" id="ARBA00022801"/>
    </source>
</evidence>
<dbReference type="OrthoDB" id="5419821at2759"/>
<dbReference type="GO" id="GO:0003677">
    <property type="term" value="F:DNA binding"/>
    <property type="evidence" value="ECO:0007669"/>
    <property type="project" value="UniProtKB-KW"/>
</dbReference>
<dbReference type="InterPro" id="IPR004919">
    <property type="entry name" value="GmrSD_N"/>
</dbReference>
<dbReference type="InterPro" id="IPR002711">
    <property type="entry name" value="HNH"/>
</dbReference>
<dbReference type="GO" id="GO:0008270">
    <property type="term" value="F:zinc ion binding"/>
    <property type="evidence" value="ECO:0007669"/>
    <property type="project" value="InterPro"/>
</dbReference>
<name>A0A9N8DXJ5_9STRA</name>
<keyword evidence="14" id="KW-1185">Reference proteome</keyword>
<dbReference type="PANTHER" id="PTHR39639:SF1">
    <property type="entry name" value="DUF262 DOMAIN-CONTAINING PROTEIN"/>
    <property type="match status" value="1"/>
</dbReference>
<dbReference type="InterPro" id="IPR003615">
    <property type="entry name" value="HNH_nuc"/>
</dbReference>
<evidence type="ECO:0000313" key="13">
    <source>
        <dbReference type="EMBL" id="CAB9510309.1"/>
    </source>
</evidence>
<evidence type="ECO:0000259" key="12">
    <source>
        <dbReference type="PROSITE" id="PS51749"/>
    </source>
</evidence>
<accession>A0A9N8DXJ5</accession>
<dbReference type="PANTHER" id="PTHR39639">
    <property type="entry name" value="CHROMOSOME 16, WHOLE GENOME SHOTGUN SEQUENCE"/>
    <property type="match status" value="1"/>
</dbReference>
<dbReference type="GO" id="GO:0016787">
    <property type="term" value="F:hydrolase activity"/>
    <property type="evidence" value="ECO:0007669"/>
    <property type="project" value="UniProtKB-KW"/>
</dbReference>
<keyword evidence="3" id="KW-0479">Metal-binding</keyword>
<organism evidence="13 14">
    <name type="scientific">Seminavis robusta</name>
    <dbReference type="NCBI Taxonomy" id="568900"/>
    <lineage>
        <taxon>Eukaryota</taxon>
        <taxon>Sar</taxon>
        <taxon>Stramenopiles</taxon>
        <taxon>Ochrophyta</taxon>
        <taxon>Bacillariophyta</taxon>
        <taxon>Bacillariophyceae</taxon>
        <taxon>Bacillariophycidae</taxon>
        <taxon>Naviculales</taxon>
        <taxon>Naviculaceae</taxon>
        <taxon>Seminavis</taxon>
    </lineage>
</organism>
<evidence type="ECO:0000256" key="3">
    <source>
        <dbReference type="ARBA" id="ARBA00022723"/>
    </source>
</evidence>
<keyword evidence="2" id="KW-0540">Nuclease</keyword>
<keyword evidence="5" id="KW-0378">Hydrolase</keyword>
<evidence type="ECO:0000256" key="7">
    <source>
        <dbReference type="ARBA" id="ARBA00022884"/>
    </source>
</evidence>
<dbReference type="PROSITE" id="PS51749">
    <property type="entry name" value="HNH_CAS9"/>
    <property type="match status" value="1"/>
</dbReference>
<evidence type="ECO:0000256" key="6">
    <source>
        <dbReference type="ARBA" id="ARBA00022842"/>
    </source>
</evidence>
<keyword evidence="4" id="KW-0255">Endonuclease</keyword>
<keyword evidence="8" id="KW-0051">Antiviral defense</keyword>
<evidence type="ECO:0000256" key="4">
    <source>
        <dbReference type="ARBA" id="ARBA00022759"/>
    </source>
</evidence>
<keyword evidence="7" id="KW-0694">RNA-binding</keyword>
<feature type="domain" description="HNH Cas9-type" evidence="12">
    <location>
        <begin position="397"/>
        <end position="513"/>
    </location>
</feature>
<feature type="region of interest" description="Disordered" evidence="11">
    <location>
        <begin position="26"/>
        <end position="45"/>
    </location>
</feature>
<evidence type="ECO:0000256" key="9">
    <source>
        <dbReference type="ARBA" id="ARBA00023125"/>
    </source>
</evidence>
<dbReference type="InterPro" id="IPR033114">
    <property type="entry name" value="HNH_CAS9"/>
</dbReference>
<proteinExistence type="predicted"/>
<dbReference type="GO" id="GO:0004519">
    <property type="term" value="F:endonuclease activity"/>
    <property type="evidence" value="ECO:0007669"/>
    <property type="project" value="UniProtKB-KW"/>
</dbReference>
<evidence type="ECO:0000256" key="2">
    <source>
        <dbReference type="ARBA" id="ARBA00022722"/>
    </source>
</evidence>
<reference evidence="13" key="1">
    <citation type="submission" date="2020-06" db="EMBL/GenBank/DDBJ databases">
        <authorList>
            <consortium name="Plant Systems Biology data submission"/>
        </authorList>
    </citation>
    <scope>NUCLEOTIDE SEQUENCE</scope>
    <source>
        <strain evidence="13">D6</strain>
    </source>
</reference>
<dbReference type="Gene3D" id="1.10.30.50">
    <property type="match status" value="1"/>
</dbReference>
<comment type="caution">
    <text evidence="13">The sequence shown here is derived from an EMBL/GenBank/DDBJ whole genome shotgun (WGS) entry which is preliminary data.</text>
</comment>
<sequence length="513" mass="58034">MLLSVAMNRVSRAGLSFSSTRPLSRFLSSTTRKPTGDSKGGEGQSTFEKALGELKSEGLRKISPNATSIDALALWVQKGSLDLVPMYQRGYVWDEAKASRLTVTVLCDRIVPAVTVHEREDGVRDVVDGKQRLSTILGFYLAGENPELHKTMVENGTMPTSFKKLTNLAEDYDILNGLEFKSLSETHQRQFSGFTIPVTTIPAGTSDDDVFSCYEDINSGGEDLTAQQLRRAAFWGDYIRLLDELAQNKDFQRIRDPGALDKGNYVLCERESDRELILRAFAWERGGKDYQYKIPMKIFFNRELGHFKGLSDKDKELFLSRRKTEFEFIMKVWGNVFSEDNGAFRTWTKDGGWGNNISKPFWPLMYAVLTEMKRKYPKAQMYTECKKELQNATKSLFTKHKLALSPQSGKKFLEQKALVDRVLSEVLSKANPEHNNGPRRFAGDLDELRQRLYDKQEGNCNICNQTLDAKRIHDGSYAHLDHKTPHSKGGLSEENNAALAHAECNLHKGAKTE</sequence>
<dbReference type="GO" id="GO:0003723">
    <property type="term" value="F:RNA binding"/>
    <property type="evidence" value="ECO:0007669"/>
    <property type="project" value="UniProtKB-KW"/>
</dbReference>
<protein>
    <recommendedName>
        <fullName evidence="12">HNH Cas9-type domain-containing protein</fullName>
    </recommendedName>
</protein>
<dbReference type="Pfam" id="PF03235">
    <property type="entry name" value="GmrSD_N"/>
    <property type="match status" value="1"/>
</dbReference>
<keyword evidence="9" id="KW-0238">DNA-binding</keyword>
<dbReference type="EMBL" id="CAICTM010000429">
    <property type="protein sequence ID" value="CAB9510309.1"/>
    <property type="molecule type" value="Genomic_DNA"/>
</dbReference>
<dbReference type="Proteomes" id="UP001153069">
    <property type="component" value="Unassembled WGS sequence"/>
</dbReference>